<feature type="compositionally biased region" description="Low complexity" evidence="4">
    <location>
        <begin position="100"/>
        <end position="112"/>
    </location>
</feature>
<gene>
    <name evidence="7" type="primary">LOC132540322</name>
</gene>
<name>A0ABM3XWC2_ERIEU</name>
<dbReference type="InterPro" id="IPR032675">
    <property type="entry name" value="LRR_dom_sf"/>
</dbReference>
<evidence type="ECO:0000256" key="3">
    <source>
        <dbReference type="ARBA" id="ARBA00022737"/>
    </source>
</evidence>
<proteinExistence type="predicted"/>
<keyword evidence="2" id="KW-0732">Signal</keyword>
<evidence type="ECO:0000256" key="2">
    <source>
        <dbReference type="ARBA" id="ARBA00022729"/>
    </source>
</evidence>
<keyword evidence="6" id="KW-1185">Reference proteome</keyword>
<dbReference type="RefSeq" id="XP_060053108.1">
    <property type="nucleotide sequence ID" value="XM_060197125.1"/>
</dbReference>
<dbReference type="Pfam" id="PF01462">
    <property type="entry name" value="LRRNT"/>
    <property type="match status" value="1"/>
</dbReference>
<reference evidence="7" key="1">
    <citation type="submission" date="2025-08" db="UniProtKB">
        <authorList>
            <consortium name="RefSeq"/>
        </authorList>
    </citation>
    <scope>IDENTIFICATION</scope>
</reference>
<protein>
    <submittedName>
        <fullName evidence="7">Basic proline-rich protein-like isoform X1</fullName>
    </submittedName>
</protein>
<evidence type="ECO:0000313" key="7">
    <source>
        <dbReference type="RefSeq" id="XP_060053108.1"/>
    </source>
</evidence>
<sequence length="227" mass="23682">MERASPGQLARPASRPPPRNQAQPRAPRPAPRGPRHPPQPPRRAAAHGARGRPGDAQPGSVRPAHGAAAAPAAAWRAPLRPRPERLSARPAPRRPPRPPARQSARRPPAARARPARRLPGRARTMAPARPGVGAALRARLALALALASVLSGPPAAACPAKCTCSAASVDCHGLGLRAVPRGVPRNAERLCVLQSTAESKRSLGARATLCTQVHTQPFPPRLLASDG</sequence>
<dbReference type="Proteomes" id="UP001652624">
    <property type="component" value="Chromosome 9"/>
</dbReference>
<evidence type="ECO:0000259" key="5">
    <source>
        <dbReference type="SMART" id="SM00013"/>
    </source>
</evidence>
<feature type="compositionally biased region" description="Pro residues" evidence="4">
    <location>
        <begin position="26"/>
        <end position="41"/>
    </location>
</feature>
<evidence type="ECO:0000256" key="4">
    <source>
        <dbReference type="SAM" id="MobiDB-lite"/>
    </source>
</evidence>
<accession>A0ABM3XWC2</accession>
<dbReference type="InterPro" id="IPR000372">
    <property type="entry name" value="LRRNT"/>
</dbReference>
<feature type="domain" description="LRRNT" evidence="5">
    <location>
        <begin position="157"/>
        <end position="189"/>
    </location>
</feature>
<evidence type="ECO:0000313" key="6">
    <source>
        <dbReference type="Proteomes" id="UP001652624"/>
    </source>
</evidence>
<feature type="region of interest" description="Disordered" evidence="4">
    <location>
        <begin position="1"/>
        <end position="126"/>
    </location>
</feature>
<evidence type="ECO:0000256" key="1">
    <source>
        <dbReference type="ARBA" id="ARBA00022614"/>
    </source>
</evidence>
<keyword evidence="1" id="KW-0433">Leucine-rich repeat</keyword>
<dbReference type="GeneID" id="132540322"/>
<feature type="compositionally biased region" description="Low complexity" evidence="4">
    <location>
        <begin position="62"/>
        <end position="78"/>
    </location>
</feature>
<dbReference type="Gene3D" id="3.80.10.10">
    <property type="entry name" value="Ribonuclease Inhibitor"/>
    <property type="match status" value="1"/>
</dbReference>
<organism evidence="6 7">
    <name type="scientific">Erinaceus europaeus</name>
    <name type="common">Western European hedgehog</name>
    <dbReference type="NCBI Taxonomy" id="9365"/>
    <lineage>
        <taxon>Eukaryota</taxon>
        <taxon>Metazoa</taxon>
        <taxon>Chordata</taxon>
        <taxon>Craniata</taxon>
        <taxon>Vertebrata</taxon>
        <taxon>Euteleostomi</taxon>
        <taxon>Mammalia</taxon>
        <taxon>Eutheria</taxon>
        <taxon>Laurasiatheria</taxon>
        <taxon>Eulipotyphla</taxon>
        <taxon>Erinaceidae</taxon>
        <taxon>Erinaceinae</taxon>
        <taxon>Erinaceus</taxon>
    </lineage>
</organism>
<dbReference type="SMART" id="SM00013">
    <property type="entry name" value="LRRNT"/>
    <property type="match status" value="1"/>
</dbReference>
<keyword evidence="3" id="KW-0677">Repeat</keyword>